<keyword evidence="3" id="KW-1185">Reference proteome</keyword>
<dbReference type="PANTHER" id="PTHR16189:SF15">
    <property type="entry name" value="AMINO ACID TRANSPORTER TRANSMEMBRANE DOMAIN-CONTAINING PROTEIN"/>
    <property type="match status" value="1"/>
</dbReference>
<dbReference type="PANTHER" id="PTHR16189">
    <property type="entry name" value="TRANSMEMBRANE PROTEIN 104-RELATED"/>
    <property type="match status" value="1"/>
</dbReference>
<sequence length="431" mass="47394">MSIAVNFLTGPAMLQIPSLFQKSGLIPTTLCIICTCFFTTVGCLHFANAISKLPGNRNYSNEVEYSDAFQKYWPNNPRWVAATQIVFFLCVTCLNVSSLVDSAQVFDVMLANCGFLGGRSHALRITTSETAGLDWVYESWDLNLCDSDEDCVPFSDHEDEGGVLLTAGYIINALFFMPLALMDLQENAVWQILEFLVLIVTSTIFSFLFISNGIEFEGRLSWWGDSWDSLLGVVLFNFALVISIPAWLFEKEPSVDATKVITGSSIMAALLYILLGTLGAMSKPNVSDNMLQSFMSGGQGITMQITSFFFAIFIVGLGIPLLSVLGRLNLTGSGYSDLAGDIFAVYIPFGFSWLFYRGHMITELLTWGGILFTSLVAFLFPIFLAMRALDVSDNPGSIFGNYKIQHMKFTLHCLLAVAIISILASIVGNLT</sequence>
<evidence type="ECO:0000313" key="3">
    <source>
        <dbReference type="Proteomes" id="UP000095751"/>
    </source>
</evidence>
<feature type="transmembrane region" description="Helical" evidence="1">
    <location>
        <begin position="25"/>
        <end position="47"/>
    </location>
</feature>
<dbReference type="InParanoid" id="A0A1E7FY59"/>
<dbReference type="Proteomes" id="UP000095751">
    <property type="component" value="Unassembled WGS sequence"/>
</dbReference>
<organism evidence="2 3">
    <name type="scientific">Fragilariopsis cylindrus CCMP1102</name>
    <dbReference type="NCBI Taxonomy" id="635003"/>
    <lineage>
        <taxon>Eukaryota</taxon>
        <taxon>Sar</taxon>
        <taxon>Stramenopiles</taxon>
        <taxon>Ochrophyta</taxon>
        <taxon>Bacillariophyta</taxon>
        <taxon>Bacillariophyceae</taxon>
        <taxon>Bacillariophycidae</taxon>
        <taxon>Bacillariales</taxon>
        <taxon>Bacillariaceae</taxon>
        <taxon>Fragilariopsis</taxon>
    </lineage>
</organism>
<feature type="transmembrane region" description="Helical" evidence="1">
    <location>
        <begin position="188"/>
        <end position="210"/>
    </location>
</feature>
<proteinExistence type="predicted"/>
<keyword evidence="1" id="KW-0812">Transmembrane</keyword>
<evidence type="ECO:0008006" key="4">
    <source>
        <dbReference type="Google" id="ProtNLM"/>
    </source>
</evidence>
<feature type="transmembrane region" description="Helical" evidence="1">
    <location>
        <begin position="261"/>
        <end position="281"/>
    </location>
</feature>
<evidence type="ECO:0000256" key="1">
    <source>
        <dbReference type="SAM" id="Phobius"/>
    </source>
</evidence>
<keyword evidence="1" id="KW-0472">Membrane</keyword>
<keyword evidence="1" id="KW-1133">Transmembrane helix</keyword>
<evidence type="ECO:0000313" key="2">
    <source>
        <dbReference type="EMBL" id="OEU22753.1"/>
    </source>
</evidence>
<feature type="transmembrane region" description="Helical" evidence="1">
    <location>
        <begin position="162"/>
        <end position="181"/>
    </location>
</feature>
<feature type="transmembrane region" description="Helical" evidence="1">
    <location>
        <begin position="79"/>
        <end position="100"/>
    </location>
</feature>
<feature type="transmembrane region" description="Helical" evidence="1">
    <location>
        <begin position="368"/>
        <end position="389"/>
    </location>
</feature>
<dbReference type="OrthoDB" id="294541at2759"/>
<feature type="transmembrane region" description="Helical" evidence="1">
    <location>
        <begin position="230"/>
        <end position="249"/>
    </location>
</feature>
<reference evidence="2 3" key="1">
    <citation type="submission" date="2016-09" db="EMBL/GenBank/DDBJ databases">
        <title>Extensive genetic diversity and differential bi-allelic expression allows diatom success in the polar Southern Ocean.</title>
        <authorList>
            <consortium name="DOE Joint Genome Institute"/>
            <person name="Mock T."/>
            <person name="Otillar R.P."/>
            <person name="Strauss J."/>
            <person name="Dupont C."/>
            <person name="Frickenhaus S."/>
            <person name="Maumus F."/>
            <person name="Mcmullan M."/>
            <person name="Sanges R."/>
            <person name="Schmutz J."/>
            <person name="Toseland A."/>
            <person name="Valas R."/>
            <person name="Veluchamy A."/>
            <person name="Ward B.J."/>
            <person name="Allen A."/>
            <person name="Barry K."/>
            <person name="Falciatore A."/>
            <person name="Ferrante M."/>
            <person name="Fortunato A.E."/>
            <person name="Gloeckner G."/>
            <person name="Gruber A."/>
            <person name="Hipkin R."/>
            <person name="Janech M."/>
            <person name="Kroth P."/>
            <person name="Leese F."/>
            <person name="Lindquist E."/>
            <person name="Lyon B.R."/>
            <person name="Martin J."/>
            <person name="Mayer C."/>
            <person name="Parker M."/>
            <person name="Quesneville H."/>
            <person name="Raymond J."/>
            <person name="Uhlig C."/>
            <person name="Valentin K.U."/>
            <person name="Worden A.Z."/>
            <person name="Armbrust E.V."/>
            <person name="Bowler C."/>
            <person name="Green B."/>
            <person name="Moulton V."/>
            <person name="Van Oosterhout C."/>
            <person name="Grigoriev I."/>
        </authorList>
    </citation>
    <scope>NUCLEOTIDE SEQUENCE [LARGE SCALE GENOMIC DNA]</scope>
    <source>
        <strain evidence="2 3">CCMP1102</strain>
    </source>
</reference>
<feature type="transmembrane region" description="Helical" evidence="1">
    <location>
        <begin position="409"/>
        <end position="428"/>
    </location>
</feature>
<dbReference type="AlphaFoldDB" id="A0A1E7FY59"/>
<dbReference type="KEGG" id="fcy:FRACYDRAFT_223599"/>
<dbReference type="EMBL" id="KV784353">
    <property type="protein sequence ID" value="OEU22753.1"/>
    <property type="molecule type" value="Genomic_DNA"/>
</dbReference>
<protein>
    <recommendedName>
        <fullName evidence="4">Amino acid transporter transmembrane domain-containing protein</fullName>
    </recommendedName>
</protein>
<feature type="transmembrane region" description="Helical" evidence="1">
    <location>
        <begin position="301"/>
        <end position="326"/>
    </location>
</feature>
<name>A0A1E7FY59_9STRA</name>
<accession>A0A1E7FY59</accession>
<feature type="transmembrane region" description="Helical" evidence="1">
    <location>
        <begin position="338"/>
        <end position="356"/>
    </location>
</feature>
<gene>
    <name evidence="2" type="ORF">FRACYDRAFT_223599</name>
</gene>